<dbReference type="RefSeq" id="WP_271993839.1">
    <property type="nucleotide sequence ID" value="NZ_JAQNDN010000001.1"/>
</dbReference>
<comment type="caution">
    <text evidence="2">The sequence shown here is derived from an EMBL/GenBank/DDBJ whole genome shotgun (WGS) entry which is preliminary data.</text>
</comment>
<sequence>MRISTPKVLALALTTTAVSPIGCGDAGTGSSGLSVTETGPASGPDGHVTDNQPTAASGANTDDSGGDTGACASSDFDAQVIAFCKAQNPATPEPGELGASCTDDTQCASQICLEPFGSPRTYCSTPCPAGDECPLGFNCQDTGTNLGSVCYQGVCIYGGSDAADCTTNLLAELDAACLSECSVERIEGWLNCLAGAGRLCGTDSADEQCGVERGLLESCCGGCDPSNW</sequence>
<accession>A0ABT5AWV0</accession>
<evidence type="ECO:0000313" key="3">
    <source>
        <dbReference type="Proteomes" id="UP001217838"/>
    </source>
</evidence>
<name>A0ABT5AWV0_9BACT</name>
<evidence type="ECO:0000256" key="1">
    <source>
        <dbReference type="SAM" id="MobiDB-lite"/>
    </source>
</evidence>
<feature type="compositionally biased region" description="Polar residues" evidence="1">
    <location>
        <begin position="49"/>
        <end position="63"/>
    </location>
</feature>
<evidence type="ECO:0008006" key="4">
    <source>
        <dbReference type="Google" id="ProtNLM"/>
    </source>
</evidence>
<gene>
    <name evidence="2" type="ORF">POL58_01185</name>
</gene>
<keyword evidence="3" id="KW-1185">Reference proteome</keyword>
<organism evidence="2 3">
    <name type="scientific">Nannocystis radixulma</name>
    <dbReference type="NCBI Taxonomy" id="2995305"/>
    <lineage>
        <taxon>Bacteria</taxon>
        <taxon>Pseudomonadati</taxon>
        <taxon>Myxococcota</taxon>
        <taxon>Polyangia</taxon>
        <taxon>Nannocystales</taxon>
        <taxon>Nannocystaceae</taxon>
        <taxon>Nannocystis</taxon>
    </lineage>
</organism>
<evidence type="ECO:0000313" key="2">
    <source>
        <dbReference type="EMBL" id="MDC0666324.1"/>
    </source>
</evidence>
<protein>
    <recommendedName>
        <fullName evidence="4">Tryptophan synthase alpha chain</fullName>
    </recommendedName>
</protein>
<reference evidence="2 3" key="1">
    <citation type="submission" date="2022-11" db="EMBL/GenBank/DDBJ databases">
        <title>Minimal conservation of predation-associated metabolite biosynthetic gene clusters underscores biosynthetic potential of Myxococcota including descriptions for ten novel species: Archangium lansinium sp. nov., Myxococcus landrumus sp. nov., Nannocystis bai.</title>
        <authorList>
            <person name="Ahearne A."/>
            <person name="Stevens C."/>
            <person name="Dowd S."/>
        </authorList>
    </citation>
    <scope>NUCLEOTIDE SEQUENCE [LARGE SCALE GENOMIC DNA]</scope>
    <source>
        <strain evidence="2 3">NCELM</strain>
    </source>
</reference>
<dbReference type="Proteomes" id="UP001217838">
    <property type="component" value="Unassembled WGS sequence"/>
</dbReference>
<feature type="region of interest" description="Disordered" evidence="1">
    <location>
        <begin position="28"/>
        <end position="68"/>
    </location>
</feature>
<dbReference type="EMBL" id="JAQNDN010000001">
    <property type="protein sequence ID" value="MDC0666324.1"/>
    <property type="molecule type" value="Genomic_DNA"/>
</dbReference>
<proteinExistence type="predicted"/>